<proteinExistence type="predicted"/>
<dbReference type="InterPro" id="IPR003877">
    <property type="entry name" value="SPRY_dom"/>
</dbReference>
<dbReference type="CDD" id="cd16040">
    <property type="entry name" value="SPRY_PRY_SNTX"/>
    <property type="match status" value="1"/>
</dbReference>
<dbReference type="FunFam" id="3.80.10.10:FF:000538">
    <property type="entry name" value="Si:ch211-127b6.2"/>
    <property type="match status" value="1"/>
</dbReference>
<dbReference type="Pfam" id="PF05729">
    <property type="entry name" value="NACHT"/>
    <property type="match status" value="1"/>
</dbReference>
<dbReference type="SUPFAM" id="SSF52047">
    <property type="entry name" value="RNI-like"/>
    <property type="match status" value="1"/>
</dbReference>
<dbReference type="SMART" id="SM01288">
    <property type="entry name" value="FISNA"/>
    <property type="match status" value="1"/>
</dbReference>
<dbReference type="RefSeq" id="XP_031437682.1">
    <property type="nucleotide sequence ID" value="XM_031581822.2"/>
</dbReference>
<accession>A0A6P8GQJ2</accession>
<dbReference type="InterPro" id="IPR013083">
    <property type="entry name" value="Znf_RING/FYVE/PHD"/>
</dbReference>
<keyword evidence="5" id="KW-0677">Repeat</keyword>
<keyword evidence="8" id="KW-0862">Zinc</keyword>
<dbReference type="Pfam" id="PF17779">
    <property type="entry name" value="WHD_NOD2"/>
    <property type="match status" value="1"/>
</dbReference>
<organism evidence="15 16">
    <name type="scientific">Clupea harengus</name>
    <name type="common">Atlantic herring</name>
    <dbReference type="NCBI Taxonomy" id="7950"/>
    <lineage>
        <taxon>Eukaryota</taxon>
        <taxon>Metazoa</taxon>
        <taxon>Chordata</taxon>
        <taxon>Craniata</taxon>
        <taxon>Vertebrata</taxon>
        <taxon>Euteleostomi</taxon>
        <taxon>Actinopterygii</taxon>
        <taxon>Neopterygii</taxon>
        <taxon>Teleostei</taxon>
        <taxon>Clupei</taxon>
        <taxon>Clupeiformes</taxon>
        <taxon>Clupeoidei</taxon>
        <taxon>Clupeidae</taxon>
        <taxon>Clupea</taxon>
    </lineage>
</organism>
<dbReference type="PROSITE" id="PS50188">
    <property type="entry name" value="B302_SPRY"/>
    <property type="match status" value="1"/>
</dbReference>
<dbReference type="InterPro" id="IPR027417">
    <property type="entry name" value="P-loop_NTPase"/>
</dbReference>
<dbReference type="InterPro" id="IPR001841">
    <property type="entry name" value="Znf_RING"/>
</dbReference>
<dbReference type="InterPro" id="IPR007111">
    <property type="entry name" value="NACHT_NTPase"/>
</dbReference>
<gene>
    <name evidence="16" type="primary">LOC105899513</name>
</gene>
<dbReference type="GO" id="GO:0008270">
    <property type="term" value="F:zinc ion binding"/>
    <property type="evidence" value="ECO:0007669"/>
    <property type="project" value="UniProtKB-KW"/>
</dbReference>
<dbReference type="InterPro" id="IPR001870">
    <property type="entry name" value="B30.2/SPRY"/>
</dbReference>
<dbReference type="InterPro" id="IPR029495">
    <property type="entry name" value="NACHT-assoc"/>
</dbReference>
<dbReference type="PRINTS" id="PR01407">
    <property type="entry name" value="BUTYPHLNCDUF"/>
</dbReference>
<feature type="domain" description="RING-type" evidence="12">
    <location>
        <begin position="138"/>
        <end position="180"/>
    </location>
</feature>
<evidence type="ECO:0000256" key="5">
    <source>
        <dbReference type="ARBA" id="ARBA00022737"/>
    </source>
</evidence>
<dbReference type="SMART" id="SM00368">
    <property type="entry name" value="LRR_RI"/>
    <property type="match status" value="7"/>
</dbReference>
<name>A0A6P8GQJ2_CLUHA</name>
<dbReference type="Gene3D" id="3.30.40.10">
    <property type="entry name" value="Zinc/RING finger domain, C3HC4 (zinc finger)"/>
    <property type="match status" value="1"/>
</dbReference>
<dbReference type="Pfam" id="PF13516">
    <property type="entry name" value="LRR_6"/>
    <property type="match status" value="2"/>
</dbReference>
<evidence type="ECO:0000256" key="7">
    <source>
        <dbReference type="ARBA" id="ARBA00022771"/>
    </source>
</evidence>
<dbReference type="PROSITE" id="PS50837">
    <property type="entry name" value="NACHT"/>
    <property type="match status" value="1"/>
</dbReference>
<evidence type="ECO:0000313" key="16">
    <source>
        <dbReference type="RefSeq" id="XP_031437682.1"/>
    </source>
</evidence>
<dbReference type="Pfam" id="PF17776">
    <property type="entry name" value="NLRC4_HD2"/>
    <property type="match status" value="1"/>
</dbReference>
<evidence type="ECO:0000259" key="14">
    <source>
        <dbReference type="PROSITE" id="PS50837"/>
    </source>
</evidence>
<dbReference type="FunFam" id="3.40.50.300:FF:000210">
    <property type="entry name" value="Si:dkey-16p6.1"/>
    <property type="match status" value="1"/>
</dbReference>
<dbReference type="PROSITE" id="PS50089">
    <property type="entry name" value="ZF_RING_2"/>
    <property type="match status" value="1"/>
</dbReference>
<dbReference type="Proteomes" id="UP000515152">
    <property type="component" value="Chromosome 15"/>
</dbReference>
<keyword evidence="2" id="KW-0963">Cytoplasm</keyword>
<dbReference type="Gene3D" id="2.60.120.920">
    <property type="match status" value="1"/>
</dbReference>
<feature type="region of interest" description="Disordered" evidence="11">
    <location>
        <begin position="81"/>
        <end position="103"/>
    </location>
</feature>
<keyword evidence="9" id="KW-0067">ATP-binding</keyword>
<feature type="region of interest" description="Disordered" evidence="11">
    <location>
        <begin position="1"/>
        <end position="40"/>
    </location>
</feature>
<dbReference type="InterPro" id="IPR013320">
    <property type="entry name" value="ConA-like_dom_sf"/>
</dbReference>
<dbReference type="SMART" id="SM00184">
    <property type="entry name" value="RING"/>
    <property type="match status" value="1"/>
</dbReference>
<dbReference type="SUPFAM" id="SSF49899">
    <property type="entry name" value="Concanavalin A-like lectins/glucanases"/>
    <property type="match status" value="1"/>
</dbReference>
<evidence type="ECO:0000256" key="3">
    <source>
        <dbReference type="ARBA" id="ARBA00022614"/>
    </source>
</evidence>
<evidence type="ECO:0000256" key="9">
    <source>
        <dbReference type="ARBA" id="ARBA00022840"/>
    </source>
</evidence>
<dbReference type="InterPro" id="IPR017907">
    <property type="entry name" value="Znf_RING_CS"/>
</dbReference>
<dbReference type="Pfam" id="PF00622">
    <property type="entry name" value="SPRY"/>
    <property type="match status" value="1"/>
</dbReference>
<keyword evidence="15" id="KW-1185">Reference proteome</keyword>
<dbReference type="PANTHER" id="PTHR24106">
    <property type="entry name" value="NACHT, LRR AND CARD DOMAINS-CONTAINING"/>
    <property type="match status" value="1"/>
</dbReference>
<evidence type="ECO:0000256" key="6">
    <source>
        <dbReference type="ARBA" id="ARBA00022741"/>
    </source>
</evidence>
<feature type="domain" description="NACHT" evidence="14">
    <location>
        <begin position="296"/>
        <end position="431"/>
    </location>
</feature>
<dbReference type="InterPro" id="IPR006574">
    <property type="entry name" value="PRY"/>
</dbReference>
<dbReference type="SUPFAM" id="SSF57850">
    <property type="entry name" value="RING/U-box"/>
    <property type="match status" value="1"/>
</dbReference>
<sequence>MSVSGEDGLKKDSGSHQIQTSESPSASHVSVKNDSSMTVTDAPNFSALKLLGPAPETHRPVSPVPSCVSLKSDKSIVGPPNFSCGPALPDSRPETHRPVSPVPSCVSLKSDRSIVGPPNFSCGPALPDSSGSVHQSRCGVCEKVLSDLVVTTCGHSICRQCIHSHGNQPRLPADYACLQCGKKSRVELPLQCFVDEHPAMEDGGADDDMKRILLNHKDNLKRRYECISEGVIKSGTKTLLNKIYTELFVTEGESEGVNNEHEVWQVEITSKEQTADIKISCNDIFKPSFGQEKHIKVMMTKGIAGIGKTVSVQKFILDWSEGVANHDIDLIFALPFRELNLVKDKQYSLHELLLDFYPELNELKGREDYTNCQVVFIFDGLDESRLDLNFQQNLKLSHVKQTSSVDVLMTSLIGGTLLPSALIWITSRPAATSRIPAQCIDQVTEVRGFSDPQKEEYFKKRVSDESEANNIISQIKTTRSLHIMCHIPVFCWIAATVLQQMLQQDDSKKIPKTLTEMFVHFLLIQTSTTNQKYQKGIARDGQTQKLPKEIILKLAELAFKQLEEGNLMFYEEDLWSCGIDVNEASVYSGMCTEIFKEESVFQQRKIYCFVHLSIQEFLAALYVFHSYTIRKLDASASFLKHRDWSGSCPLHVLLKSAVDEALKSKNGHLDLFLRFLMGISLESNQNVLKDLLSNTYSSSESIKKTCQYIKVLKRKDLSPERCINLFHCLFEMKDHSMHDEVQEYLKSPTDFKDELSPAHCSALAHVLLMSEEVLDEFDLKKYNASDEGRKRLVPAVRCCRSVQLAGCRLTQMSCEIVASALQTTNSPLRELNLCYNDLQKSSEKILSGLLSAHCKLETLKLAGCVLSYKSCGILASVLQSENCLLTKLDLSNNDLQDSGVQLLSKGLRSPNCKLQILRLAGCELSYKSCEILAAVLQSENCLLTELDLSNNDLQDSGVQLLSKGLRSPYCKLQILRLSGCLISEEGCGYLASSLNSNYSSLKELDLSYNHPEESGLRLLSARLEESHHKLNRLHVDYCAEGRIRPGLLKYACELTLDPNTANRYLSLSEGDRKVTRVREEQPYPDHSERIDYWYQVLCKDTLSGRCYWEVEWHGQKAHMGVAYKSIDRKDRSGDCKLGCNEKSWSLVCSGGNYFVRHKNKLTATPGPSSSRVGLYLDWPAGTLSFYSVSPDAVTHLYTFHNKFTEPICPGFKLWYPDSSVSLCLIT</sequence>
<dbReference type="InterPro" id="IPR041075">
    <property type="entry name" value="NOD1/2_WH"/>
</dbReference>
<feature type="domain" description="B30.2/SPRY" evidence="13">
    <location>
        <begin position="1034"/>
        <end position="1226"/>
    </location>
</feature>
<keyword evidence="6" id="KW-0547">Nucleotide-binding</keyword>
<keyword evidence="3" id="KW-0433">Leucine-rich repeat</keyword>
<dbReference type="SMART" id="SM00449">
    <property type="entry name" value="SPRY"/>
    <property type="match status" value="1"/>
</dbReference>
<dbReference type="InterPro" id="IPR003879">
    <property type="entry name" value="Butyrophylin_SPRY"/>
</dbReference>
<evidence type="ECO:0000259" key="13">
    <source>
        <dbReference type="PROSITE" id="PS50188"/>
    </source>
</evidence>
<dbReference type="SMART" id="SM00589">
    <property type="entry name" value="PRY"/>
    <property type="match status" value="1"/>
</dbReference>
<dbReference type="InterPro" id="IPR001611">
    <property type="entry name" value="Leu-rich_rpt"/>
</dbReference>
<keyword evidence="7 10" id="KW-0863">Zinc-finger</keyword>
<dbReference type="Pfam" id="PF13765">
    <property type="entry name" value="PRY"/>
    <property type="match status" value="1"/>
</dbReference>
<dbReference type="InterPro" id="IPR041267">
    <property type="entry name" value="NLRP_HD2"/>
</dbReference>
<keyword evidence="4" id="KW-0479">Metal-binding</keyword>
<dbReference type="AlphaFoldDB" id="A0A6P8GQJ2"/>
<dbReference type="GO" id="GO:0005524">
    <property type="term" value="F:ATP binding"/>
    <property type="evidence" value="ECO:0007669"/>
    <property type="project" value="UniProtKB-KW"/>
</dbReference>
<dbReference type="PROSITE" id="PS00518">
    <property type="entry name" value="ZF_RING_1"/>
    <property type="match status" value="1"/>
</dbReference>
<evidence type="ECO:0000256" key="1">
    <source>
        <dbReference type="ARBA" id="ARBA00004496"/>
    </source>
</evidence>
<dbReference type="Gene3D" id="3.40.50.300">
    <property type="entry name" value="P-loop containing nucleotide triphosphate hydrolases"/>
    <property type="match status" value="1"/>
</dbReference>
<evidence type="ECO:0000256" key="4">
    <source>
        <dbReference type="ARBA" id="ARBA00022723"/>
    </source>
</evidence>
<protein>
    <submittedName>
        <fullName evidence="16">NACHT, LRR and PYD domains-containing protein 12-like isoform X1</fullName>
    </submittedName>
</protein>
<dbReference type="OrthoDB" id="120976at2759"/>
<evidence type="ECO:0000259" key="12">
    <source>
        <dbReference type="PROSITE" id="PS50089"/>
    </source>
</evidence>
<evidence type="ECO:0000256" key="11">
    <source>
        <dbReference type="SAM" id="MobiDB-lite"/>
    </source>
</evidence>
<dbReference type="Pfam" id="PF14484">
    <property type="entry name" value="FISNA"/>
    <property type="match status" value="1"/>
</dbReference>
<evidence type="ECO:0000256" key="2">
    <source>
        <dbReference type="ARBA" id="ARBA00022490"/>
    </source>
</evidence>
<evidence type="ECO:0000256" key="10">
    <source>
        <dbReference type="PROSITE-ProRule" id="PRU00175"/>
    </source>
</evidence>
<dbReference type="InterPro" id="IPR032675">
    <property type="entry name" value="LRR_dom_sf"/>
</dbReference>
<feature type="compositionally biased region" description="Polar residues" evidence="11">
    <location>
        <begin position="15"/>
        <end position="40"/>
    </location>
</feature>
<evidence type="ECO:0000313" key="15">
    <source>
        <dbReference type="Proteomes" id="UP000515152"/>
    </source>
</evidence>
<dbReference type="GO" id="GO:0005737">
    <property type="term" value="C:cytoplasm"/>
    <property type="evidence" value="ECO:0007669"/>
    <property type="project" value="UniProtKB-SubCell"/>
</dbReference>
<dbReference type="Gene3D" id="3.80.10.10">
    <property type="entry name" value="Ribonuclease Inhibitor"/>
    <property type="match status" value="1"/>
</dbReference>
<evidence type="ECO:0000256" key="8">
    <source>
        <dbReference type="ARBA" id="ARBA00022833"/>
    </source>
</evidence>
<dbReference type="GeneID" id="105899513"/>
<comment type="subcellular location">
    <subcellularLocation>
        <location evidence="1">Cytoplasm</location>
    </subcellularLocation>
</comment>
<dbReference type="InterPro" id="IPR043136">
    <property type="entry name" value="B30.2/SPRY_sf"/>
</dbReference>
<reference evidence="16" key="1">
    <citation type="submission" date="2025-08" db="UniProtKB">
        <authorList>
            <consortium name="RefSeq"/>
        </authorList>
    </citation>
    <scope>IDENTIFICATION</scope>
</reference>
<dbReference type="InterPro" id="IPR051261">
    <property type="entry name" value="NLR"/>
</dbReference>